<evidence type="ECO:0000313" key="2">
    <source>
        <dbReference type="EMBL" id="KDQ07130.1"/>
    </source>
</evidence>
<evidence type="ECO:0000256" key="1">
    <source>
        <dbReference type="SAM" id="MobiDB-lite"/>
    </source>
</evidence>
<gene>
    <name evidence="2" type="ORF">BOTBODRAFT_616627</name>
</gene>
<accession>A0A067LXQ2</accession>
<feature type="compositionally biased region" description="Low complexity" evidence="1">
    <location>
        <begin position="361"/>
        <end position="370"/>
    </location>
</feature>
<sequence length="439" mass="48813">MADQRYASRFRFVSMGPDRFQLRTVNAHCFPANPNHPRMFERARDDPPLQFDGTFGDRDPLLNPIPYQRTRPWVHYIPTQPMWTAGFHGWKVIPIYAKPAEHGDPLWISAGILGRFADPLKRDLRRFHDIGVRQALKLSETAHHYERPPVYGSQLHWEAIEGEGTFCQMMANLVGLQRRVAELYGWIFLQEKLQLDVPSINPRPRLALQAETSIPVLDCFLGVLVPWSSRSEAFDSMAISHGLALWWVDYIADPNSEVAPWEGLSEKGQAVISTHRGGGFLPVRETDIVQKHSVKIDTSGQSKSFLDVIVSRVPADAGHFNRVLPSAAPGTHGVISFHPVRPSTPPSTAKPIVPSLPGTQSSACASSSEGSNKRARFDSSTAPPAGNRRRKAHPSKRQREAKRALQAAAAAAQNTTKSESTTSRTFLSSLVRRISDLCT</sequence>
<dbReference type="AlphaFoldDB" id="A0A067LXQ2"/>
<reference evidence="3" key="1">
    <citation type="journal article" date="2014" name="Proc. Natl. Acad. Sci. U.S.A.">
        <title>Extensive sampling of basidiomycete genomes demonstrates inadequacy of the white-rot/brown-rot paradigm for wood decay fungi.</title>
        <authorList>
            <person name="Riley R."/>
            <person name="Salamov A.A."/>
            <person name="Brown D.W."/>
            <person name="Nagy L.G."/>
            <person name="Floudas D."/>
            <person name="Held B.W."/>
            <person name="Levasseur A."/>
            <person name="Lombard V."/>
            <person name="Morin E."/>
            <person name="Otillar R."/>
            <person name="Lindquist E.A."/>
            <person name="Sun H."/>
            <person name="LaButti K.M."/>
            <person name="Schmutz J."/>
            <person name="Jabbour D."/>
            <person name="Luo H."/>
            <person name="Baker S.E."/>
            <person name="Pisabarro A.G."/>
            <person name="Walton J.D."/>
            <person name="Blanchette R.A."/>
            <person name="Henrissat B."/>
            <person name="Martin F."/>
            <person name="Cullen D."/>
            <person name="Hibbett D.S."/>
            <person name="Grigoriev I.V."/>
        </authorList>
    </citation>
    <scope>NUCLEOTIDE SEQUENCE [LARGE SCALE GENOMIC DNA]</scope>
    <source>
        <strain evidence="3">FD-172 SS1</strain>
    </source>
</reference>
<feature type="region of interest" description="Disordered" evidence="1">
    <location>
        <begin position="334"/>
        <end position="404"/>
    </location>
</feature>
<organism evidence="2 3">
    <name type="scientific">Botryobasidium botryosum (strain FD-172 SS1)</name>
    <dbReference type="NCBI Taxonomy" id="930990"/>
    <lineage>
        <taxon>Eukaryota</taxon>
        <taxon>Fungi</taxon>
        <taxon>Dikarya</taxon>
        <taxon>Basidiomycota</taxon>
        <taxon>Agaricomycotina</taxon>
        <taxon>Agaricomycetes</taxon>
        <taxon>Cantharellales</taxon>
        <taxon>Botryobasidiaceae</taxon>
        <taxon>Botryobasidium</taxon>
    </lineage>
</organism>
<feature type="compositionally biased region" description="Basic residues" evidence="1">
    <location>
        <begin position="387"/>
        <end position="396"/>
    </location>
</feature>
<keyword evidence="3" id="KW-1185">Reference proteome</keyword>
<proteinExistence type="predicted"/>
<evidence type="ECO:0000313" key="3">
    <source>
        <dbReference type="Proteomes" id="UP000027195"/>
    </source>
</evidence>
<dbReference type="HOGENOM" id="CLU_031805_1_0_1"/>
<name>A0A067LXQ2_BOTB1</name>
<dbReference type="InParanoid" id="A0A067LXQ2"/>
<dbReference type="EMBL" id="KL198114">
    <property type="protein sequence ID" value="KDQ07130.1"/>
    <property type="molecule type" value="Genomic_DNA"/>
</dbReference>
<protein>
    <submittedName>
        <fullName evidence="2">Uncharacterized protein</fullName>
    </submittedName>
</protein>
<dbReference type="Proteomes" id="UP000027195">
    <property type="component" value="Unassembled WGS sequence"/>
</dbReference>